<dbReference type="Proteomes" id="UP000028534">
    <property type="component" value="Unassembled WGS sequence"/>
</dbReference>
<dbReference type="AlphaFoldDB" id="A0A084EN75"/>
<evidence type="ECO:0000313" key="2">
    <source>
        <dbReference type="EMBL" id="KEZ19417.1"/>
    </source>
</evidence>
<comment type="caution">
    <text evidence="2">The sequence shown here is derived from an EMBL/GenBank/DDBJ whole genome shotgun (WGS) entry which is preliminary data.</text>
</comment>
<feature type="transmembrane region" description="Helical" evidence="1">
    <location>
        <begin position="48"/>
        <end position="70"/>
    </location>
</feature>
<dbReference type="EMBL" id="JGVR01000009">
    <property type="protein sequence ID" value="KEZ19417.1"/>
    <property type="molecule type" value="Genomic_DNA"/>
</dbReference>
<organism evidence="2 3">
    <name type="scientific">Sphingobium yanoikuyae</name>
    <name type="common">Sphingomonas yanoikuyae</name>
    <dbReference type="NCBI Taxonomy" id="13690"/>
    <lineage>
        <taxon>Bacteria</taxon>
        <taxon>Pseudomonadati</taxon>
        <taxon>Pseudomonadota</taxon>
        <taxon>Alphaproteobacteria</taxon>
        <taxon>Sphingomonadales</taxon>
        <taxon>Sphingomonadaceae</taxon>
        <taxon>Sphingobium</taxon>
    </lineage>
</organism>
<evidence type="ECO:0000313" key="3">
    <source>
        <dbReference type="Proteomes" id="UP000028534"/>
    </source>
</evidence>
<reference evidence="2 3" key="1">
    <citation type="submission" date="2014-03" db="EMBL/GenBank/DDBJ databases">
        <title>Genome sequence of Sphingobium yanoikuyae B1.</title>
        <authorList>
            <person name="Gan H.M."/>
            <person name="Gan H.Y."/>
            <person name="Savka M.A."/>
        </authorList>
    </citation>
    <scope>NUCLEOTIDE SEQUENCE [LARGE SCALE GENOMIC DNA]</scope>
    <source>
        <strain evidence="2 3">B1</strain>
    </source>
</reference>
<dbReference type="RefSeq" id="WP_155276402.1">
    <property type="nucleotide sequence ID" value="NZ_JGVR01000009.1"/>
</dbReference>
<gene>
    <name evidence="2" type="ORF">CP98_01938</name>
</gene>
<protein>
    <submittedName>
        <fullName evidence="2">Uncharacterized protein</fullName>
    </submittedName>
</protein>
<sequence>MTQSTSSHPVIARLRSFVAAWLVMEATPDMDAADYEARVRESRLSPGLSLLVILMGGALSWIALLALLGVL</sequence>
<keyword evidence="1" id="KW-0472">Membrane</keyword>
<name>A0A084EN75_SPHYA</name>
<keyword evidence="1" id="KW-0812">Transmembrane</keyword>
<proteinExistence type="predicted"/>
<keyword evidence="1" id="KW-1133">Transmembrane helix</keyword>
<accession>A0A084EN75</accession>
<evidence type="ECO:0000256" key="1">
    <source>
        <dbReference type="SAM" id="Phobius"/>
    </source>
</evidence>
<dbReference type="PATRIC" id="fig|13690.10.peg.1990"/>